<dbReference type="AlphaFoldDB" id="D3QB36"/>
<dbReference type="OrthoDB" id="3404679at2"/>
<dbReference type="GO" id="GO:0016747">
    <property type="term" value="F:acyltransferase activity, transferring groups other than amino-acyl groups"/>
    <property type="evidence" value="ECO:0007669"/>
    <property type="project" value="InterPro"/>
</dbReference>
<keyword evidence="4" id="KW-1185">Reference proteome</keyword>
<reference evidence="3 4" key="1">
    <citation type="journal article" date="2009" name="Stand. Genomic Sci.">
        <title>Complete genome sequence of Stackebrandtia nassauensis type strain (LLR-40K-21).</title>
        <authorList>
            <person name="Munk C."/>
            <person name="Lapidus A."/>
            <person name="Copeland A."/>
            <person name="Jando M."/>
            <person name="Mayilraj S."/>
            <person name="Glavina Del Rio T."/>
            <person name="Nolan M."/>
            <person name="Chen F."/>
            <person name="Lucas S."/>
            <person name="Tice H."/>
            <person name="Cheng J.F."/>
            <person name="Han C."/>
            <person name="Detter J.C."/>
            <person name="Bruce D."/>
            <person name="Goodwin L."/>
            <person name="Chain P."/>
            <person name="Pitluck S."/>
            <person name="Goker M."/>
            <person name="Ovchinikova G."/>
            <person name="Pati A."/>
            <person name="Ivanova N."/>
            <person name="Mavromatis K."/>
            <person name="Chen A."/>
            <person name="Palaniappan K."/>
            <person name="Land M."/>
            <person name="Hauser L."/>
            <person name="Chang Y.J."/>
            <person name="Jeffries C.D."/>
            <person name="Bristow J."/>
            <person name="Eisen J.A."/>
            <person name="Markowitz V."/>
            <person name="Hugenholtz P."/>
            <person name="Kyrpides N.C."/>
            <person name="Klenk H.P."/>
        </authorList>
    </citation>
    <scope>NUCLEOTIDE SEQUENCE [LARGE SCALE GENOMIC DNA]</scope>
    <source>
        <strain evidence="4">DSM 44728 / CIP 108903 / NRRL B-16338 / NBRC 102104 / LLR-40K-21</strain>
    </source>
</reference>
<feature type="transmembrane region" description="Helical" evidence="1">
    <location>
        <begin position="291"/>
        <end position="312"/>
    </location>
</feature>
<dbReference type="Proteomes" id="UP000000844">
    <property type="component" value="Chromosome"/>
</dbReference>
<dbReference type="Pfam" id="PF01757">
    <property type="entry name" value="Acyl_transf_3"/>
    <property type="match status" value="1"/>
</dbReference>
<evidence type="ECO:0000259" key="2">
    <source>
        <dbReference type="Pfam" id="PF01757"/>
    </source>
</evidence>
<accession>D3QB36</accession>
<sequence>MKSLSHSEYRSSSRFQALDGLRAVTVLSLVGMHFDFGALQWLIGKGKITVFFVLSGFVITLLLLRDEDKYGKVRLRNFYVRRQFRLLPAYFTVLAVAAVARFNVPDTGQNDGSWPEMAAMLPYYATFTHEWGPGTADVITFVHSWTLSYEQKFYLVWPLIFMALSIWAPRWRLPVTALIAGSCLAVIPVFGARWVQYFALILGCVLGLLLYEERTYRFIRPLTHPVAALFVAAGFLVLHVWVGTQVKFPHDPVLAWYAIGVFVLIISILNTGVVQWILMRRFFLFVGERGYSMYLVHGLAGAAVLSAAPAWGSGSIKTALIIAGVTIVFADGLYRFVELPSAAAGRRFIKWLDERKAARQRAREPIAADTPIPVEPAMAGSTGMASDR</sequence>
<evidence type="ECO:0000313" key="4">
    <source>
        <dbReference type="Proteomes" id="UP000000844"/>
    </source>
</evidence>
<dbReference type="KEGG" id="sna:Snas_1143"/>
<dbReference type="PANTHER" id="PTHR23028">
    <property type="entry name" value="ACETYLTRANSFERASE"/>
    <property type="match status" value="1"/>
</dbReference>
<dbReference type="PANTHER" id="PTHR23028:SF53">
    <property type="entry name" value="ACYL_TRANSF_3 DOMAIN-CONTAINING PROTEIN"/>
    <property type="match status" value="1"/>
</dbReference>
<dbReference type="EMBL" id="CP001778">
    <property type="protein sequence ID" value="ADD40853.1"/>
    <property type="molecule type" value="Genomic_DNA"/>
</dbReference>
<dbReference type="HOGENOM" id="CLU_005679_1_2_11"/>
<dbReference type="RefSeq" id="WP_013016424.1">
    <property type="nucleotide sequence ID" value="NC_013947.1"/>
</dbReference>
<keyword evidence="1" id="KW-0812">Transmembrane</keyword>
<name>D3QB36_STANL</name>
<feature type="transmembrane region" description="Helical" evidence="1">
    <location>
        <begin position="173"/>
        <end position="189"/>
    </location>
</feature>
<keyword evidence="3" id="KW-0808">Transferase</keyword>
<feature type="transmembrane region" description="Helical" evidence="1">
    <location>
        <begin position="48"/>
        <end position="65"/>
    </location>
</feature>
<evidence type="ECO:0000313" key="3">
    <source>
        <dbReference type="EMBL" id="ADD40853.1"/>
    </source>
</evidence>
<feature type="transmembrane region" description="Helical" evidence="1">
    <location>
        <begin position="86"/>
        <end position="104"/>
    </location>
</feature>
<feature type="transmembrane region" description="Helical" evidence="1">
    <location>
        <begin position="21"/>
        <end position="42"/>
    </location>
</feature>
<organism evidence="3 4">
    <name type="scientific">Stackebrandtia nassauensis (strain DSM 44728 / CIP 108903 / NRRL B-16338 / NBRC 102104 / LLR-40K-21)</name>
    <dbReference type="NCBI Taxonomy" id="446470"/>
    <lineage>
        <taxon>Bacteria</taxon>
        <taxon>Bacillati</taxon>
        <taxon>Actinomycetota</taxon>
        <taxon>Actinomycetes</taxon>
        <taxon>Glycomycetales</taxon>
        <taxon>Glycomycetaceae</taxon>
        <taxon>Stackebrandtia</taxon>
    </lineage>
</organism>
<dbReference type="eggNOG" id="COG1835">
    <property type="taxonomic scope" value="Bacteria"/>
</dbReference>
<keyword evidence="1" id="KW-0472">Membrane</keyword>
<feature type="transmembrane region" description="Helical" evidence="1">
    <location>
        <begin position="318"/>
        <end position="337"/>
    </location>
</feature>
<dbReference type="InterPro" id="IPR050879">
    <property type="entry name" value="Acyltransferase_3"/>
</dbReference>
<feature type="transmembrane region" description="Helical" evidence="1">
    <location>
        <begin position="195"/>
        <end position="211"/>
    </location>
</feature>
<feature type="transmembrane region" description="Helical" evidence="1">
    <location>
        <begin position="151"/>
        <end position="168"/>
    </location>
</feature>
<dbReference type="InterPro" id="IPR002656">
    <property type="entry name" value="Acyl_transf_3_dom"/>
</dbReference>
<protein>
    <submittedName>
        <fullName evidence="3">Acyltransferase 3</fullName>
    </submittedName>
</protein>
<dbReference type="GO" id="GO:0016020">
    <property type="term" value="C:membrane"/>
    <property type="evidence" value="ECO:0007669"/>
    <property type="project" value="TreeGrafter"/>
</dbReference>
<feature type="domain" description="Acyltransferase 3" evidence="2">
    <location>
        <begin position="16"/>
        <end position="332"/>
    </location>
</feature>
<keyword evidence="1" id="KW-1133">Transmembrane helix</keyword>
<dbReference type="STRING" id="446470.Snas_1143"/>
<keyword evidence="3" id="KW-0012">Acyltransferase</keyword>
<proteinExistence type="predicted"/>
<dbReference type="GO" id="GO:0000271">
    <property type="term" value="P:polysaccharide biosynthetic process"/>
    <property type="evidence" value="ECO:0007669"/>
    <property type="project" value="TreeGrafter"/>
</dbReference>
<gene>
    <name evidence="3" type="ordered locus">Snas_1143</name>
</gene>
<feature type="transmembrane region" description="Helical" evidence="1">
    <location>
        <begin position="223"/>
        <end position="242"/>
    </location>
</feature>
<evidence type="ECO:0000256" key="1">
    <source>
        <dbReference type="SAM" id="Phobius"/>
    </source>
</evidence>
<feature type="transmembrane region" description="Helical" evidence="1">
    <location>
        <begin position="254"/>
        <end position="279"/>
    </location>
</feature>